<comment type="caution">
    <text evidence="1">The sequence shown here is derived from an EMBL/GenBank/DDBJ whole genome shotgun (WGS) entry which is preliminary data.</text>
</comment>
<sequence length="71" mass="8038">MRRNENKRVRNFVILCKTTDGKKQMGIGLKFFLDTIVSVKVQVVYQSGSKALDTSRELNHANESNIINIGI</sequence>
<gene>
    <name evidence="1" type="ORF">CHRIB12_LOCUS14304</name>
</gene>
<protein>
    <submittedName>
        <fullName evidence="1">Uncharacterized protein</fullName>
    </submittedName>
</protein>
<dbReference type="EMBL" id="CAGKOT010000032">
    <property type="protein sequence ID" value="CAB5374024.1"/>
    <property type="molecule type" value="Genomic_DNA"/>
</dbReference>
<evidence type="ECO:0000313" key="1">
    <source>
        <dbReference type="EMBL" id="CAB5374024.1"/>
    </source>
</evidence>
<proteinExistence type="predicted"/>
<organism evidence="1 2">
    <name type="scientific">Rhizophagus irregularis</name>
    <dbReference type="NCBI Taxonomy" id="588596"/>
    <lineage>
        <taxon>Eukaryota</taxon>
        <taxon>Fungi</taxon>
        <taxon>Fungi incertae sedis</taxon>
        <taxon>Mucoromycota</taxon>
        <taxon>Glomeromycotina</taxon>
        <taxon>Glomeromycetes</taxon>
        <taxon>Glomerales</taxon>
        <taxon>Glomeraceae</taxon>
        <taxon>Rhizophagus</taxon>
    </lineage>
</organism>
<accession>A0A916EB27</accession>
<name>A0A916EB27_9GLOM</name>
<reference evidence="1" key="1">
    <citation type="submission" date="2020-05" db="EMBL/GenBank/DDBJ databases">
        <authorList>
            <person name="Rincon C."/>
            <person name="Sanders R I."/>
            <person name="Robbins C."/>
            <person name="Chaturvedi A."/>
        </authorList>
    </citation>
    <scope>NUCLEOTIDE SEQUENCE</scope>
    <source>
        <strain evidence="1">CHB12</strain>
    </source>
</reference>
<dbReference type="VEuPathDB" id="FungiDB:RhiirFUN_015211"/>
<dbReference type="AlphaFoldDB" id="A0A916EB27"/>
<evidence type="ECO:0000313" key="2">
    <source>
        <dbReference type="Proteomes" id="UP000684084"/>
    </source>
</evidence>
<dbReference type="Proteomes" id="UP000684084">
    <property type="component" value="Unassembled WGS sequence"/>
</dbReference>